<dbReference type="SUPFAM" id="SSF52467">
    <property type="entry name" value="DHS-like NAD/FAD-binding domain"/>
    <property type="match status" value="1"/>
</dbReference>
<reference evidence="7 8" key="1">
    <citation type="submission" date="2018-09" db="EMBL/GenBank/DDBJ databases">
        <title>Comparative genomics of Leucobacter spp.</title>
        <authorList>
            <person name="Reis A.C."/>
            <person name="Kolvenbach B.A."/>
            <person name="Corvini P.F.X."/>
            <person name="Nunes O.C."/>
        </authorList>
    </citation>
    <scope>NUCLEOTIDE SEQUENCE [LARGE SCALE GENOMIC DNA]</scope>
    <source>
        <strain evidence="7 8">TAN 31504</strain>
    </source>
</reference>
<feature type="domain" description="Thiamine pyrophosphate enzyme TPP-binding" evidence="5">
    <location>
        <begin position="406"/>
        <end position="528"/>
    </location>
</feature>
<dbReference type="InterPro" id="IPR045229">
    <property type="entry name" value="TPP_enz"/>
</dbReference>
<dbReference type="InterPro" id="IPR012000">
    <property type="entry name" value="Thiamin_PyroP_enz_cen_dom"/>
</dbReference>
<comment type="caution">
    <text evidence="7">The sequence shown here is derived from an EMBL/GenBank/DDBJ whole genome shotgun (WGS) entry which is preliminary data.</text>
</comment>
<dbReference type="InterPro" id="IPR011766">
    <property type="entry name" value="TPP_enzyme_TPP-bd"/>
</dbReference>
<evidence type="ECO:0000313" key="8">
    <source>
        <dbReference type="Proteomes" id="UP001645859"/>
    </source>
</evidence>
<dbReference type="EMBL" id="QYAC01000001">
    <property type="protein sequence ID" value="MBL3677811.1"/>
    <property type="molecule type" value="Genomic_DNA"/>
</dbReference>
<evidence type="ECO:0000259" key="4">
    <source>
        <dbReference type="Pfam" id="PF00205"/>
    </source>
</evidence>
<organism evidence="7 8">
    <name type="scientific">Leucobacter chromiireducens subsp. solipictus</name>
    <dbReference type="NCBI Taxonomy" id="398235"/>
    <lineage>
        <taxon>Bacteria</taxon>
        <taxon>Bacillati</taxon>
        <taxon>Actinomycetota</taxon>
        <taxon>Actinomycetes</taxon>
        <taxon>Micrococcales</taxon>
        <taxon>Microbacteriaceae</taxon>
        <taxon>Leucobacter</taxon>
    </lineage>
</organism>
<dbReference type="RefSeq" id="WP_202343082.1">
    <property type="nucleotide sequence ID" value="NZ_BAAAPI010000009.1"/>
</dbReference>
<protein>
    <submittedName>
        <fullName evidence="7">Thiamine pyrophosphate-binding protein</fullName>
    </submittedName>
</protein>
<dbReference type="PANTHER" id="PTHR18968:SF167">
    <property type="entry name" value="ACETOLACTATE SYNTHASE LARGE SUBUNIT ILVB2-RELATED"/>
    <property type="match status" value="1"/>
</dbReference>
<evidence type="ECO:0000313" key="7">
    <source>
        <dbReference type="EMBL" id="MBL3677811.1"/>
    </source>
</evidence>
<evidence type="ECO:0000259" key="6">
    <source>
        <dbReference type="Pfam" id="PF02776"/>
    </source>
</evidence>
<dbReference type="Pfam" id="PF02776">
    <property type="entry name" value="TPP_enzyme_N"/>
    <property type="match status" value="1"/>
</dbReference>
<dbReference type="InterPro" id="IPR000399">
    <property type="entry name" value="TPP-bd_CS"/>
</dbReference>
<dbReference type="InterPro" id="IPR029061">
    <property type="entry name" value="THDP-binding"/>
</dbReference>
<name>A0ABS1SBS7_9MICO</name>
<sequence length="536" mass="55526">MQTLPKQTTGRHLLRTLRGYGVTTVFGIPGTHNIELYRPLDELGIRAVTARHEQGAGYGADGWATQTGLPGVVITTSGPGLLNALSAAATAFAESRAMIILTPGAPLGAGFTDRGTLHETQDQLGAARAVTAWARRPETAAEAVQAVHDAFELFATGRPRPVAIEIPIDVLEAETAIDEQLLAPRTFPFPAHPSADECHRAAELLRDAVRPVILAGGGSRGAAEQVRALAERLGAPVITTSNGKGVVDEHHPLSLGAGLRFAAIRDVAQQADVLLVVGSKLGDAELWVDTLDARGSVIRVDRLATQLHKNQPATVGLIGDAPAVLAELVALVPGAPRECVADIPALRAQARAESFDADRVNTLLGEAIAAALPRDAIAALDSSTVAYRGFLNSYQATVSGSTPYMATYATLGYGVPAALGAKIASPERPVFAVLGDGALMFSVQELMTVVEQGLDLTVIVVDNGGYLEIKDNEAAVGIAPIGVDLAQPDWPALARAFGGAGTSLASLAELAGAVARADAAGGLQLIHVRQELVPAS</sequence>
<dbReference type="SUPFAM" id="SSF52518">
    <property type="entry name" value="Thiamin diphosphate-binding fold (THDP-binding)"/>
    <property type="match status" value="2"/>
</dbReference>
<dbReference type="Pfam" id="PF02775">
    <property type="entry name" value="TPP_enzyme_C"/>
    <property type="match status" value="1"/>
</dbReference>
<dbReference type="Gene3D" id="3.40.50.970">
    <property type="match status" value="2"/>
</dbReference>
<dbReference type="Pfam" id="PF00205">
    <property type="entry name" value="TPP_enzyme_M"/>
    <property type="match status" value="1"/>
</dbReference>
<evidence type="ECO:0000259" key="5">
    <source>
        <dbReference type="Pfam" id="PF02775"/>
    </source>
</evidence>
<dbReference type="Gene3D" id="3.40.50.1220">
    <property type="entry name" value="TPP-binding domain"/>
    <property type="match status" value="1"/>
</dbReference>
<dbReference type="Proteomes" id="UP001645859">
    <property type="component" value="Unassembled WGS sequence"/>
</dbReference>
<feature type="domain" description="Thiamine pyrophosphate enzyme central" evidence="4">
    <location>
        <begin position="200"/>
        <end position="328"/>
    </location>
</feature>
<evidence type="ECO:0000256" key="2">
    <source>
        <dbReference type="ARBA" id="ARBA00023052"/>
    </source>
</evidence>
<gene>
    <name evidence="7" type="ORF">D3230_00625</name>
</gene>
<dbReference type="InterPro" id="IPR012001">
    <property type="entry name" value="Thiamin_PyroP_enz_TPP-bd_dom"/>
</dbReference>
<feature type="domain" description="Thiamine pyrophosphate enzyme N-terminal TPP-binding" evidence="6">
    <location>
        <begin position="8"/>
        <end position="118"/>
    </location>
</feature>
<comment type="similarity">
    <text evidence="1 3">Belongs to the TPP enzyme family.</text>
</comment>
<dbReference type="InterPro" id="IPR029035">
    <property type="entry name" value="DHS-like_NAD/FAD-binding_dom"/>
</dbReference>
<accession>A0ABS1SBS7</accession>
<evidence type="ECO:0000256" key="1">
    <source>
        <dbReference type="ARBA" id="ARBA00007812"/>
    </source>
</evidence>
<evidence type="ECO:0000256" key="3">
    <source>
        <dbReference type="RuleBase" id="RU362132"/>
    </source>
</evidence>
<dbReference type="CDD" id="cd00568">
    <property type="entry name" value="TPP_enzymes"/>
    <property type="match status" value="1"/>
</dbReference>
<dbReference type="CDD" id="cd07035">
    <property type="entry name" value="TPP_PYR_POX_like"/>
    <property type="match status" value="1"/>
</dbReference>
<dbReference type="PROSITE" id="PS00187">
    <property type="entry name" value="TPP_ENZYMES"/>
    <property type="match status" value="1"/>
</dbReference>
<keyword evidence="2 3" id="KW-0786">Thiamine pyrophosphate</keyword>
<keyword evidence="8" id="KW-1185">Reference proteome</keyword>
<proteinExistence type="inferred from homology"/>
<dbReference type="PANTHER" id="PTHR18968">
    <property type="entry name" value="THIAMINE PYROPHOSPHATE ENZYMES"/>
    <property type="match status" value="1"/>
</dbReference>